<dbReference type="InterPro" id="IPR037523">
    <property type="entry name" value="VOC_core"/>
</dbReference>
<organism evidence="2 3">
    <name type="scientific">Nocardia camponoti</name>
    <dbReference type="NCBI Taxonomy" id="1616106"/>
    <lineage>
        <taxon>Bacteria</taxon>
        <taxon>Bacillati</taxon>
        <taxon>Actinomycetota</taxon>
        <taxon>Actinomycetes</taxon>
        <taxon>Mycobacteriales</taxon>
        <taxon>Nocardiaceae</taxon>
        <taxon>Nocardia</taxon>
    </lineage>
</organism>
<dbReference type="PROSITE" id="PS51819">
    <property type="entry name" value="VOC"/>
    <property type="match status" value="1"/>
</dbReference>
<dbReference type="PANTHER" id="PTHR36437:SF2">
    <property type="entry name" value="GLYOXALASE_BLEOMYCIN RESISTANCE PROTEIN_DIOXYGENASE"/>
    <property type="match status" value="1"/>
</dbReference>
<keyword evidence="2" id="KW-0456">Lyase</keyword>
<dbReference type="GO" id="GO:0016829">
    <property type="term" value="F:lyase activity"/>
    <property type="evidence" value="ECO:0007669"/>
    <property type="project" value="UniProtKB-KW"/>
</dbReference>
<evidence type="ECO:0000313" key="3">
    <source>
        <dbReference type="Proteomes" id="UP000612956"/>
    </source>
</evidence>
<dbReference type="InterPro" id="IPR029068">
    <property type="entry name" value="Glyas_Bleomycin-R_OHBP_Dase"/>
</dbReference>
<dbReference type="Pfam" id="PF00903">
    <property type="entry name" value="Glyoxalase"/>
    <property type="match status" value="1"/>
</dbReference>
<dbReference type="SUPFAM" id="SSF54593">
    <property type="entry name" value="Glyoxalase/Bleomycin resistance protein/Dihydroxybiphenyl dioxygenase"/>
    <property type="match status" value="1"/>
</dbReference>
<proteinExistence type="predicted"/>
<feature type="domain" description="VOC" evidence="1">
    <location>
        <begin position="8"/>
        <end position="137"/>
    </location>
</feature>
<dbReference type="PANTHER" id="PTHR36437">
    <property type="entry name" value="GLYOXALASE/BLEOMYCIN RESISTANCE PROTEIN/DIOXYGENASE"/>
    <property type="match status" value="1"/>
</dbReference>
<comment type="caution">
    <text evidence="2">The sequence shown here is derived from an EMBL/GenBank/DDBJ whole genome shotgun (WGS) entry which is preliminary data.</text>
</comment>
<evidence type="ECO:0000259" key="1">
    <source>
        <dbReference type="PROSITE" id="PS51819"/>
    </source>
</evidence>
<dbReference type="Proteomes" id="UP000612956">
    <property type="component" value="Unassembled WGS sequence"/>
</dbReference>
<dbReference type="RefSeq" id="WP_188831010.1">
    <property type="nucleotide sequence ID" value="NZ_BMMW01000006.1"/>
</dbReference>
<sequence>MSHGDDLALTHVALLIGDQDEALTFYRDLIGLQVRSDIPFADDQRWLTVGPVDQPHLEILLETPGMSPDPVNQTARQARLDSGAQGTLIFDTNDLDGTFTRIKDAGATVAQPIVEQPYGRDCAFTDPWGNQLRFHARQHHHG</sequence>
<reference evidence="2" key="2">
    <citation type="submission" date="2020-09" db="EMBL/GenBank/DDBJ databases">
        <authorList>
            <person name="Sun Q."/>
            <person name="Zhou Y."/>
        </authorList>
    </citation>
    <scope>NUCLEOTIDE SEQUENCE</scope>
    <source>
        <strain evidence="2">CGMCC 4.7278</strain>
    </source>
</reference>
<accession>A0A917QTF0</accession>
<evidence type="ECO:0000313" key="2">
    <source>
        <dbReference type="EMBL" id="GGK67415.1"/>
    </source>
</evidence>
<dbReference type="EMBL" id="BMMW01000006">
    <property type="protein sequence ID" value="GGK67415.1"/>
    <property type="molecule type" value="Genomic_DNA"/>
</dbReference>
<reference evidence="2" key="1">
    <citation type="journal article" date="2014" name="Int. J. Syst. Evol. Microbiol.">
        <title>Complete genome sequence of Corynebacterium casei LMG S-19264T (=DSM 44701T), isolated from a smear-ripened cheese.</title>
        <authorList>
            <consortium name="US DOE Joint Genome Institute (JGI-PGF)"/>
            <person name="Walter F."/>
            <person name="Albersmeier A."/>
            <person name="Kalinowski J."/>
            <person name="Ruckert C."/>
        </authorList>
    </citation>
    <scope>NUCLEOTIDE SEQUENCE</scope>
    <source>
        <strain evidence="2">CGMCC 4.7278</strain>
    </source>
</reference>
<gene>
    <name evidence="2" type="ORF">GCM10011591_44480</name>
</gene>
<dbReference type="InterPro" id="IPR004360">
    <property type="entry name" value="Glyas_Fos-R_dOase_dom"/>
</dbReference>
<dbReference type="AlphaFoldDB" id="A0A917QTF0"/>
<keyword evidence="3" id="KW-1185">Reference proteome</keyword>
<dbReference type="Gene3D" id="3.10.180.10">
    <property type="entry name" value="2,3-Dihydroxybiphenyl 1,2-Dioxygenase, domain 1"/>
    <property type="match status" value="1"/>
</dbReference>
<protein>
    <submittedName>
        <fullName evidence="2">Lyase</fullName>
    </submittedName>
</protein>
<name>A0A917QTF0_9NOCA</name>